<dbReference type="OrthoDB" id="9816185at2"/>
<gene>
    <name evidence="2" type="ORF">CBW65_09490</name>
</gene>
<organism evidence="2 3">
    <name type="scientific">Tumebacillus avium</name>
    <dbReference type="NCBI Taxonomy" id="1903704"/>
    <lineage>
        <taxon>Bacteria</taxon>
        <taxon>Bacillati</taxon>
        <taxon>Bacillota</taxon>
        <taxon>Bacilli</taxon>
        <taxon>Bacillales</taxon>
        <taxon>Alicyclobacillaceae</taxon>
        <taxon>Tumebacillus</taxon>
    </lineage>
</organism>
<evidence type="ECO:0000256" key="1">
    <source>
        <dbReference type="SAM" id="Coils"/>
    </source>
</evidence>
<dbReference type="EMBL" id="CP021434">
    <property type="protein sequence ID" value="ARU61219.1"/>
    <property type="molecule type" value="Genomic_DNA"/>
</dbReference>
<evidence type="ECO:0000313" key="3">
    <source>
        <dbReference type="Proteomes" id="UP000195437"/>
    </source>
</evidence>
<proteinExistence type="predicted"/>
<dbReference type="Proteomes" id="UP000195437">
    <property type="component" value="Chromosome"/>
</dbReference>
<protein>
    <recommendedName>
        <fullName evidence="4">HNH endonuclease</fullName>
    </recommendedName>
</protein>
<sequence>MIQIERTYLSKLAMQHYEKFFVGKGYAELLQALAKGEKDPLVKSFYEELNRRQIMLITGTPEELRHLLDDLFHRFPEVMERLVRSKANLHAVKQNLKKIKQKRYRAESNVRKRLGSGQEDSALERLENCRNALREAELAAEVAEHDVKIADLIRRQLAPVFDYGRFSALKEPGVGAYAFAEALQVNVCPYCNRQYTFTIMPQGDGRGMRPQVDHFYAKSLFPFLAVSFFNLIPCCSICNTVLKGTKDFYTTPHLNPYEGGFEQLLAFSVEFNADYAEEDWLKTWFVHNPEAFELKLRAVHGVDPEAVKKATENKETFLLEKIYNDCHKDYVSEMLISRYVYNDTMIKMLMDTFNDLFPSRESVLRLLAGNYLGLQDQGKRVLAKLTSDLVREFKI</sequence>
<dbReference type="AlphaFoldDB" id="A0A1Y0IME4"/>
<accession>A0A1Y0IME4</accession>
<keyword evidence="3" id="KW-1185">Reference proteome</keyword>
<dbReference type="KEGG" id="tum:CBW65_09490"/>
<feature type="coiled-coil region" evidence="1">
    <location>
        <begin position="82"/>
        <end position="146"/>
    </location>
</feature>
<evidence type="ECO:0000313" key="2">
    <source>
        <dbReference type="EMBL" id="ARU61219.1"/>
    </source>
</evidence>
<evidence type="ECO:0008006" key="4">
    <source>
        <dbReference type="Google" id="ProtNLM"/>
    </source>
</evidence>
<dbReference type="Gene3D" id="1.10.30.50">
    <property type="match status" value="1"/>
</dbReference>
<dbReference type="RefSeq" id="WP_087456601.1">
    <property type="nucleotide sequence ID" value="NZ_CP021434.1"/>
</dbReference>
<keyword evidence="1" id="KW-0175">Coiled coil</keyword>
<reference evidence="3" key="1">
    <citation type="submission" date="2017-05" db="EMBL/GenBank/DDBJ databases">
        <authorList>
            <person name="Sung H."/>
        </authorList>
    </citation>
    <scope>NUCLEOTIDE SEQUENCE [LARGE SCALE GENOMIC DNA]</scope>
    <source>
        <strain evidence="3">AR23208</strain>
    </source>
</reference>
<name>A0A1Y0IME4_9BACL</name>